<protein>
    <recommendedName>
        <fullName evidence="1">DUF6894 domain-containing protein</fullName>
    </recommendedName>
</protein>
<evidence type="ECO:0000313" key="3">
    <source>
        <dbReference type="Proteomes" id="UP000403266"/>
    </source>
</evidence>
<keyword evidence="3" id="KW-1185">Reference proteome</keyword>
<proteinExistence type="predicted"/>
<dbReference type="OrthoDB" id="8000819at2"/>
<sequence>MPRFFVHVRSNGHCWSYDEFGLDFPDVETARRRTLRAAHDLIGVFAARGQDPRDHAVEIENEAGEVVWHMPFSELFLRDL</sequence>
<dbReference type="AlphaFoldDB" id="A0A5N7MYH0"/>
<reference evidence="2 3" key="1">
    <citation type="journal article" date="2019" name="Syst. Appl. Microbiol.">
        <title>Microvirga tunisiensis sp. nov., a root nodule symbiotic bacterium isolated from Lupinus micranthus and L. luteus grown in Northern Tunisia.</title>
        <authorList>
            <person name="Msaddak A."/>
            <person name="Rejili M."/>
            <person name="Duran D."/>
            <person name="Mars M."/>
            <person name="Palacios J.M."/>
            <person name="Ruiz-Argueso T."/>
            <person name="Rey L."/>
            <person name="Imperial J."/>
        </authorList>
    </citation>
    <scope>NUCLEOTIDE SEQUENCE [LARGE SCALE GENOMIC DNA]</scope>
    <source>
        <strain evidence="2 3">Lmie10</strain>
    </source>
</reference>
<comment type="caution">
    <text evidence="2">The sequence shown here is derived from an EMBL/GenBank/DDBJ whole genome shotgun (WGS) entry which is preliminary data.</text>
</comment>
<name>A0A5N7MYH0_9HYPH</name>
<dbReference type="Proteomes" id="UP000403266">
    <property type="component" value="Unassembled WGS sequence"/>
</dbReference>
<evidence type="ECO:0000313" key="2">
    <source>
        <dbReference type="EMBL" id="MPR31479.1"/>
    </source>
</evidence>
<dbReference type="Pfam" id="PF21834">
    <property type="entry name" value="DUF6894"/>
    <property type="match status" value="1"/>
</dbReference>
<dbReference type="RefSeq" id="WP_152718622.1">
    <property type="nucleotide sequence ID" value="NZ_VOSJ01000761.1"/>
</dbReference>
<dbReference type="EMBL" id="VOSK01000722">
    <property type="protein sequence ID" value="MPR31479.1"/>
    <property type="molecule type" value="Genomic_DNA"/>
</dbReference>
<accession>A0A5N7MYH0</accession>
<organism evidence="2 3">
    <name type="scientific">Microvirga tunisiensis</name>
    <dbReference type="NCBI Taxonomy" id="2108360"/>
    <lineage>
        <taxon>Bacteria</taxon>
        <taxon>Pseudomonadati</taxon>
        <taxon>Pseudomonadota</taxon>
        <taxon>Alphaproteobacteria</taxon>
        <taxon>Hyphomicrobiales</taxon>
        <taxon>Methylobacteriaceae</taxon>
        <taxon>Microvirga</taxon>
    </lineage>
</organism>
<evidence type="ECO:0000259" key="1">
    <source>
        <dbReference type="Pfam" id="PF21834"/>
    </source>
</evidence>
<feature type="domain" description="DUF6894" evidence="1">
    <location>
        <begin position="3"/>
        <end position="73"/>
    </location>
</feature>
<gene>
    <name evidence="2" type="ORF">FS320_43165</name>
</gene>
<dbReference type="InterPro" id="IPR054189">
    <property type="entry name" value="DUF6894"/>
</dbReference>